<comment type="similarity">
    <text evidence="9">Belongs to the GSP H family.</text>
</comment>
<evidence type="ECO:0000256" key="9">
    <source>
        <dbReference type="ARBA" id="ARBA00025772"/>
    </source>
</evidence>
<keyword evidence="7 11" id="KW-1133">Transmembrane helix</keyword>
<keyword evidence="14" id="KW-1185">Reference proteome</keyword>
<keyword evidence="5" id="KW-0997">Cell inner membrane</keyword>
<dbReference type="GO" id="GO:0015627">
    <property type="term" value="C:type II protein secretion system complex"/>
    <property type="evidence" value="ECO:0007669"/>
    <property type="project" value="InterPro"/>
</dbReference>
<dbReference type="Proteomes" id="UP001069090">
    <property type="component" value="Unassembled WGS sequence"/>
</dbReference>
<name>A0A9J6RIP2_9GAMM</name>
<organism evidence="13 14">
    <name type="scientific">Dasania phycosphaerae</name>
    <dbReference type="NCBI Taxonomy" id="2950436"/>
    <lineage>
        <taxon>Bacteria</taxon>
        <taxon>Pseudomonadati</taxon>
        <taxon>Pseudomonadota</taxon>
        <taxon>Gammaproteobacteria</taxon>
        <taxon>Cellvibrionales</taxon>
        <taxon>Spongiibacteraceae</taxon>
        <taxon>Dasania</taxon>
    </lineage>
</organism>
<evidence type="ECO:0000256" key="7">
    <source>
        <dbReference type="ARBA" id="ARBA00022989"/>
    </source>
</evidence>
<keyword evidence="4" id="KW-0488">Methylation</keyword>
<evidence type="ECO:0000259" key="12">
    <source>
        <dbReference type="Pfam" id="PF12019"/>
    </source>
</evidence>
<dbReference type="GO" id="GO:0015628">
    <property type="term" value="P:protein secretion by the type II secretion system"/>
    <property type="evidence" value="ECO:0007669"/>
    <property type="project" value="InterPro"/>
</dbReference>
<accession>A0A9J6RIP2</accession>
<evidence type="ECO:0000313" key="13">
    <source>
        <dbReference type="EMBL" id="MCZ0864225.1"/>
    </source>
</evidence>
<comment type="subcellular location">
    <subcellularLocation>
        <location evidence="1">Cell inner membrane</location>
        <topology evidence="1">Single-pass membrane protein</topology>
    </subcellularLocation>
</comment>
<dbReference type="InterPro" id="IPR012902">
    <property type="entry name" value="N_methyl_site"/>
</dbReference>
<dbReference type="InterPro" id="IPR045584">
    <property type="entry name" value="Pilin-like"/>
</dbReference>
<dbReference type="NCBIfam" id="TIGR01708">
    <property type="entry name" value="typeII_sec_gspH"/>
    <property type="match status" value="1"/>
</dbReference>
<feature type="domain" description="General secretion pathway GspH" evidence="12">
    <location>
        <begin position="54"/>
        <end position="168"/>
    </location>
</feature>
<evidence type="ECO:0000256" key="6">
    <source>
        <dbReference type="ARBA" id="ARBA00022692"/>
    </source>
</evidence>
<proteinExistence type="inferred from homology"/>
<evidence type="ECO:0000256" key="2">
    <source>
        <dbReference type="ARBA" id="ARBA00021549"/>
    </source>
</evidence>
<dbReference type="RefSeq" id="WP_258330380.1">
    <property type="nucleotide sequence ID" value="NZ_JAPTGG010000002.1"/>
</dbReference>
<evidence type="ECO:0000256" key="11">
    <source>
        <dbReference type="SAM" id="Phobius"/>
    </source>
</evidence>
<dbReference type="PRINTS" id="PR00885">
    <property type="entry name" value="BCTERIALGSPH"/>
</dbReference>
<dbReference type="NCBIfam" id="TIGR02532">
    <property type="entry name" value="IV_pilin_GFxxxE"/>
    <property type="match status" value="1"/>
</dbReference>
<dbReference type="Gene3D" id="3.55.40.10">
    <property type="entry name" value="minor pseudopilin epsh domain"/>
    <property type="match status" value="1"/>
</dbReference>
<dbReference type="AlphaFoldDB" id="A0A9J6RIP2"/>
<sequence>MSQLAPVRHSVGISQKSQGFSLIEILLVLALLGILLGLFSANLSPSPQQQLNREAKRLQAVLQFAADEAVMQGQELALALPEQGYQILGFNPQKSAWQALEDKAFKAYQLPSAISLQLSLQDQALSDTERQQLQKLKKQQRNELPVPVIVLLSSGEITAFELRLSSAAINSESIVYSDGFNGVALR</sequence>
<evidence type="ECO:0000256" key="8">
    <source>
        <dbReference type="ARBA" id="ARBA00023136"/>
    </source>
</evidence>
<evidence type="ECO:0000256" key="4">
    <source>
        <dbReference type="ARBA" id="ARBA00022481"/>
    </source>
</evidence>
<keyword evidence="6 11" id="KW-0812">Transmembrane</keyword>
<evidence type="ECO:0000313" key="14">
    <source>
        <dbReference type="Proteomes" id="UP001069090"/>
    </source>
</evidence>
<dbReference type="EMBL" id="JAPTGG010000002">
    <property type="protein sequence ID" value="MCZ0864225.1"/>
    <property type="molecule type" value="Genomic_DNA"/>
</dbReference>
<evidence type="ECO:0000256" key="10">
    <source>
        <dbReference type="ARBA" id="ARBA00030775"/>
    </source>
</evidence>
<keyword evidence="3" id="KW-1003">Cell membrane</keyword>
<reference evidence="13 14" key="1">
    <citation type="submission" date="2022-12" db="EMBL/GenBank/DDBJ databases">
        <title>Dasania phycosphaerae sp. nov., isolated from particulate material of the south coast of Korea.</title>
        <authorList>
            <person name="Jiang Y."/>
        </authorList>
    </citation>
    <scope>NUCLEOTIDE SEQUENCE [LARGE SCALE GENOMIC DNA]</scope>
    <source>
        <strain evidence="13 14">GY-19</strain>
    </source>
</reference>
<evidence type="ECO:0000256" key="1">
    <source>
        <dbReference type="ARBA" id="ARBA00004377"/>
    </source>
</evidence>
<feature type="transmembrane region" description="Helical" evidence="11">
    <location>
        <begin position="20"/>
        <end position="43"/>
    </location>
</feature>
<protein>
    <recommendedName>
        <fullName evidence="2">Type II secretion system protein H</fullName>
    </recommendedName>
    <alternativeName>
        <fullName evidence="10">General secretion pathway protein H</fullName>
    </alternativeName>
</protein>
<evidence type="ECO:0000256" key="5">
    <source>
        <dbReference type="ARBA" id="ARBA00022519"/>
    </source>
</evidence>
<dbReference type="GO" id="GO:0005886">
    <property type="term" value="C:plasma membrane"/>
    <property type="evidence" value="ECO:0007669"/>
    <property type="project" value="UniProtKB-SubCell"/>
</dbReference>
<dbReference type="Pfam" id="PF12019">
    <property type="entry name" value="GspH"/>
    <property type="match status" value="1"/>
</dbReference>
<dbReference type="InterPro" id="IPR049875">
    <property type="entry name" value="TypeII_GspH"/>
</dbReference>
<dbReference type="Pfam" id="PF07963">
    <property type="entry name" value="N_methyl"/>
    <property type="match status" value="1"/>
</dbReference>
<evidence type="ECO:0000256" key="3">
    <source>
        <dbReference type="ARBA" id="ARBA00022475"/>
    </source>
</evidence>
<gene>
    <name evidence="13" type="primary">gspH</name>
    <name evidence="13" type="ORF">O0V09_03375</name>
</gene>
<comment type="caution">
    <text evidence="13">The sequence shown here is derived from an EMBL/GenBank/DDBJ whole genome shotgun (WGS) entry which is preliminary data.</text>
</comment>
<dbReference type="InterPro" id="IPR002416">
    <property type="entry name" value="T2SS_protein-GspH"/>
</dbReference>
<dbReference type="SUPFAM" id="SSF54523">
    <property type="entry name" value="Pili subunits"/>
    <property type="match status" value="1"/>
</dbReference>
<keyword evidence="8 11" id="KW-0472">Membrane</keyword>
<dbReference type="InterPro" id="IPR022346">
    <property type="entry name" value="T2SS_GspH"/>
</dbReference>